<organism evidence="1">
    <name type="scientific">Anguilla anguilla</name>
    <name type="common">European freshwater eel</name>
    <name type="synonym">Muraena anguilla</name>
    <dbReference type="NCBI Taxonomy" id="7936"/>
    <lineage>
        <taxon>Eukaryota</taxon>
        <taxon>Metazoa</taxon>
        <taxon>Chordata</taxon>
        <taxon>Craniata</taxon>
        <taxon>Vertebrata</taxon>
        <taxon>Euteleostomi</taxon>
        <taxon>Actinopterygii</taxon>
        <taxon>Neopterygii</taxon>
        <taxon>Teleostei</taxon>
        <taxon>Anguilliformes</taxon>
        <taxon>Anguillidae</taxon>
        <taxon>Anguilla</taxon>
    </lineage>
</organism>
<reference evidence="1" key="1">
    <citation type="submission" date="2014-11" db="EMBL/GenBank/DDBJ databases">
        <authorList>
            <person name="Amaro Gonzalez C."/>
        </authorList>
    </citation>
    <scope>NUCLEOTIDE SEQUENCE</scope>
</reference>
<protein>
    <submittedName>
        <fullName evidence="1">Uncharacterized protein</fullName>
    </submittedName>
</protein>
<name>A0A0E9VKQ7_ANGAN</name>
<accession>A0A0E9VKQ7</accession>
<sequence length="45" mass="5027">MYVVCINREGFRGRGDSDVIKMNQCGIKLHPIISVRLSSLSKFSA</sequence>
<proteinExistence type="predicted"/>
<reference evidence="1" key="2">
    <citation type="journal article" date="2015" name="Fish Shellfish Immunol.">
        <title>Early steps in the European eel (Anguilla anguilla)-Vibrio vulnificus interaction in the gills: Role of the RtxA13 toxin.</title>
        <authorList>
            <person name="Callol A."/>
            <person name="Pajuelo D."/>
            <person name="Ebbesson L."/>
            <person name="Teles M."/>
            <person name="MacKenzie S."/>
            <person name="Amaro C."/>
        </authorList>
    </citation>
    <scope>NUCLEOTIDE SEQUENCE</scope>
</reference>
<dbReference type="EMBL" id="GBXM01030794">
    <property type="protein sequence ID" value="JAH77783.1"/>
    <property type="molecule type" value="Transcribed_RNA"/>
</dbReference>
<evidence type="ECO:0000313" key="1">
    <source>
        <dbReference type="EMBL" id="JAH77783.1"/>
    </source>
</evidence>
<dbReference type="AlphaFoldDB" id="A0A0E9VKQ7"/>